<dbReference type="Pfam" id="PF07679">
    <property type="entry name" value="I-set"/>
    <property type="match status" value="1"/>
</dbReference>
<dbReference type="Gene3D" id="3.80.10.10">
    <property type="entry name" value="Ribonuclease Inhibitor"/>
    <property type="match status" value="2"/>
</dbReference>
<feature type="domain" description="Ig-like" evidence="8">
    <location>
        <begin position="355"/>
        <end position="447"/>
    </location>
</feature>
<dbReference type="SMART" id="SM00409">
    <property type="entry name" value="IG"/>
    <property type="match status" value="1"/>
</dbReference>
<dbReference type="Pfam" id="PF00560">
    <property type="entry name" value="LRR_1"/>
    <property type="match status" value="1"/>
</dbReference>
<dbReference type="Gene3D" id="2.60.40.10">
    <property type="entry name" value="Immunoglobulins"/>
    <property type="match status" value="1"/>
</dbReference>
<dbReference type="InterPro" id="IPR001611">
    <property type="entry name" value="Leu-rich_rpt"/>
</dbReference>
<dbReference type="Pfam" id="PF13855">
    <property type="entry name" value="LRR_8"/>
    <property type="match status" value="1"/>
</dbReference>
<evidence type="ECO:0000256" key="2">
    <source>
        <dbReference type="ARBA" id="ARBA00022729"/>
    </source>
</evidence>
<dbReference type="InterPro" id="IPR013783">
    <property type="entry name" value="Ig-like_fold"/>
</dbReference>
<keyword evidence="3" id="KW-0677">Repeat</keyword>
<dbReference type="SUPFAM" id="SSF52058">
    <property type="entry name" value="L domain-like"/>
    <property type="match status" value="1"/>
</dbReference>
<evidence type="ECO:0000256" key="3">
    <source>
        <dbReference type="ARBA" id="ARBA00022737"/>
    </source>
</evidence>
<feature type="compositionally biased region" description="Low complexity" evidence="6">
    <location>
        <begin position="823"/>
        <end position="837"/>
    </location>
</feature>
<evidence type="ECO:0000313" key="10">
    <source>
        <dbReference type="WBParaSite" id="TREG1_82740.1"/>
    </source>
</evidence>
<dbReference type="InterPro" id="IPR050467">
    <property type="entry name" value="LRFN"/>
</dbReference>
<keyword evidence="7" id="KW-1133">Transmembrane helix</keyword>
<dbReference type="WBParaSite" id="TREG1_82740.1">
    <property type="protein sequence ID" value="TREG1_82740.1"/>
    <property type="gene ID" value="TREG1_82740"/>
</dbReference>
<dbReference type="Proteomes" id="UP000050795">
    <property type="component" value="Unassembled WGS sequence"/>
</dbReference>
<evidence type="ECO:0000256" key="6">
    <source>
        <dbReference type="SAM" id="MobiDB-lite"/>
    </source>
</evidence>
<protein>
    <submittedName>
        <fullName evidence="10">Ig-like domain-containing protein</fullName>
    </submittedName>
</protein>
<dbReference type="SMART" id="SM00408">
    <property type="entry name" value="IGc2"/>
    <property type="match status" value="1"/>
</dbReference>
<keyword evidence="7" id="KW-0472">Membrane</keyword>
<accession>A0AA85K9W8</accession>
<dbReference type="PROSITE" id="PS50835">
    <property type="entry name" value="IG_LIKE"/>
    <property type="match status" value="1"/>
</dbReference>
<dbReference type="PROSITE" id="PS51450">
    <property type="entry name" value="LRR"/>
    <property type="match status" value="3"/>
</dbReference>
<evidence type="ECO:0000313" key="9">
    <source>
        <dbReference type="Proteomes" id="UP000050795"/>
    </source>
</evidence>
<feature type="compositionally biased region" description="Low complexity" evidence="6">
    <location>
        <begin position="854"/>
        <end position="870"/>
    </location>
</feature>
<feature type="region of interest" description="Disordered" evidence="6">
    <location>
        <begin position="823"/>
        <end position="870"/>
    </location>
</feature>
<dbReference type="PANTHER" id="PTHR45842:SF12">
    <property type="entry name" value="KEKKON 5, ISOFORM A"/>
    <property type="match status" value="1"/>
</dbReference>
<dbReference type="PANTHER" id="PTHR45842">
    <property type="entry name" value="SYNAPTIC ADHESION-LIKE MOLECULE SALM"/>
    <property type="match status" value="1"/>
</dbReference>
<dbReference type="InterPro" id="IPR007110">
    <property type="entry name" value="Ig-like_dom"/>
</dbReference>
<evidence type="ECO:0000256" key="5">
    <source>
        <dbReference type="ARBA" id="ARBA00023180"/>
    </source>
</evidence>
<feature type="transmembrane region" description="Helical" evidence="7">
    <location>
        <begin position="486"/>
        <end position="508"/>
    </location>
</feature>
<keyword evidence="4" id="KW-1015">Disulfide bond</keyword>
<dbReference type="InterPro" id="IPR013098">
    <property type="entry name" value="Ig_I-set"/>
</dbReference>
<dbReference type="SUPFAM" id="SSF48726">
    <property type="entry name" value="Immunoglobulin"/>
    <property type="match status" value="1"/>
</dbReference>
<dbReference type="InterPro" id="IPR036179">
    <property type="entry name" value="Ig-like_dom_sf"/>
</dbReference>
<keyword evidence="5" id="KW-0325">Glycoprotein</keyword>
<evidence type="ECO:0000256" key="7">
    <source>
        <dbReference type="SAM" id="Phobius"/>
    </source>
</evidence>
<sequence>MPKLLISELSLPSFLPLSSTSLKSSSLTILLIYILHIVFHLLEYIPKVDCVKGCVTFVAGDDYSMRQSICDKLNTHFQTIPLSLPSEVIKLTVNHQDIVQLNASQFNHLPNLTFLNLDSNKIKIIHPNTFSNLNKLQTLSLRYNFLTISHESFHPNVINGLIGLQHINLLHNPIGNVPNHFFLPISKTLRSIVLSGGSTDFQLNKETFYGLWKLQLLDLSNNHLESLPEFYEGIFSQMQLQELYLYGNPWKCDCHLRWLKVWFLKYGKKLIYSKPINDAVLLRNNIDIETNNWLLNGNTNSNNNNGKLDYQLNDVNTLLQPKCASPIELHGRPLFSQINNAGVQAVHSTDFYCPPEVYTPNQQIQLILGNNSTLLCNFFADPSGIVVWYKDGIRIQNHWPRTIIKQSQGKKFQAELTIENIQPSDAGIYVCYLDTGYGYVNTTFNVQVDSSLGGAGSTSLQDTYQQHHDGVFYWISKLDTTLILKYTGMIATCLIVLLLLMGLSIYFFNGKHLCRPKLDINKQSLSIYDDKSDHHQFQMKHDGLDETDTFNSSITEKNTISNSRSSYTLHGQNLKLCTSLASLSGDRDHIYLHTDGIGSQLIDEHNLLSSSSQKSHHTEFDNYVTVRLLPTVTRGDLSMPCPIHNYAFLHPVSSNPVTVSDAPNASANTNLDVTVDGVSSGNSRTVQLTPNTNLISLSSNTELNSDLKMLNTTDEQQYLQQLPTNNLNTSKPCYDETNTANTHEMNSSLYHTPCPLHGNLYATLQTKDKKLTTSEIRKHIASVPPGLTGLNYEKHYTLPNRKLKTFSSSNTTSYSIFTTTTTTTTTNTTSTTPPITSDNNNCDKSRTNTADIMNNSSNTRNSTNISVIHK</sequence>
<dbReference type="SMART" id="SM00369">
    <property type="entry name" value="LRR_TYP"/>
    <property type="match status" value="4"/>
</dbReference>
<proteinExistence type="predicted"/>
<keyword evidence="9" id="KW-1185">Reference proteome</keyword>
<organism evidence="9 10">
    <name type="scientific">Trichobilharzia regenti</name>
    <name type="common">Nasal bird schistosome</name>
    <dbReference type="NCBI Taxonomy" id="157069"/>
    <lineage>
        <taxon>Eukaryota</taxon>
        <taxon>Metazoa</taxon>
        <taxon>Spiralia</taxon>
        <taxon>Lophotrochozoa</taxon>
        <taxon>Platyhelminthes</taxon>
        <taxon>Trematoda</taxon>
        <taxon>Digenea</taxon>
        <taxon>Strigeidida</taxon>
        <taxon>Schistosomatoidea</taxon>
        <taxon>Schistosomatidae</taxon>
        <taxon>Trichobilharzia</taxon>
    </lineage>
</organism>
<reference evidence="9" key="1">
    <citation type="submission" date="2022-06" db="EMBL/GenBank/DDBJ databases">
        <authorList>
            <person name="Berger JAMES D."/>
            <person name="Berger JAMES D."/>
        </authorList>
    </citation>
    <scope>NUCLEOTIDE SEQUENCE [LARGE SCALE GENOMIC DNA]</scope>
</reference>
<dbReference type="InterPro" id="IPR003598">
    <property type="entry name" value="Ig_sub2"/>
</dbReference>
<keyword evidence="2" id="KW-0732">Signal</keyword>
<dbReference type="InterPro" id="IPR032675">
    <property type="entry name" value="LRR_dom_sf"/>
</dbReference>
<reference evidence="10" key="2">
    <citation type="submission" date="2023-11" db="UniProtKB">
        <authorList>
            <consortium name="WormBaseParasite"/>
        </authorList>
    </citation>
    <scope>IDENTIFICATION</scope>
</reference>
<keyword evidence="1" id="KW-0433">Leucine-rich repeat</keyword>
<keyword evidence="7" id="KW-0812">Transmembrane</keyword>
<evidence type="ECO:0000256" key="4">
    <source>
        <dbReference type="ARBA" id="ARBA00023157"/>
    </source>
</evidence>
<evidence type="ECO:0000259" key="8">
    <source>
        <dbReference type="PROSITE" id="PS50835"/>
    </source>
</evidence>
<dbReference type="AlphaFoldDB" id="A0AA85K9W8"/>
<name>A0AA85K9W8_TRIRE</name>
<dbReference type="InterPro" id="IPR003599">
    <property type="entry name" value="Ig_sub"/>
</dbReference>
<evidence type="ECO:0000256" key="1">
    <source>
        <dbReference type="ARBA" id="ARBA00022614"/>
    </source>
</evidence>
<dbReference type="InterPro" id="IPR003591">
    <property type="entry name" value="Leu-rich_rpt_typical-subtyp"/>
</dbReference>